<evidence type="ECO:0000313" key="10">
    <source>
        <dbReference type="Proteomes" id="UP001151699"/>
    </source>
</evidence>
<name>A0A9Q0S7N7_9DIPT</name>
<protein>
    <recommendedName>
        <fullName evidence="8">Glycosyltransferase family 92 protein</fullName>
        <ecNumber evidence="8">2.4.1.-</ecNumber>
    </recommendedName>
</protein>
<dbReference type="Proteomes" id="UP001151699">
    <property type="component" value="Chromosome A"/>
</dbReference>
<comment type="similarity">
    <text evidence="2 8">Belongs to the glycosyltransferase 92 family.</text>
</comment>
<dbReference type="Pfam" id="PF01697">
    <property type="entry name" value="Glyco_transf_92"/>
    <property type="match status" value="1"/>
</dbReference>
<evidence type="ECO:0000256" key="5">
    <source>
        <dbReference type="ARBA" id="ARBA00022692"/>
    </source>
</evidence>
<evidence type="ECO:0000256" key="1">
    <source>
        <dbReference type="ARBA" id="ARBA00004167"/>
    </source>
</evidence>
<keyword evidence="7 8" id="KW-0472">Membrane</keyword>
<evidence type="ECO:0000256" key="8">
    <source>
        <dbReference type="RuleBase" id="RU366017"/>
    </source>
</evidence>
<dbReference type="InterPro" id="IPR008166">
    <property type="entry name" value="Glyco_transf_92"/>
</dbReference>
<keyword evidence="6 8" id="KW-1133">Transmembrane helix</keyword>
<evidence type="ECO:0000256" key="2">
    <source>
        <dbReference type="ARBA" id="ARBA00007647"/>
    </source>
</evidence>
<evidence type="ECO:0000256" key="6">
    <source>
        <dbReference type="ARBA" id="ARBA00022989"/>
    </source>
</evidence>
<evidence type="ECO:0000256" key="4">
    <source>
        <dbReference type="ARBA" id="ARBA00022679"/>
    </source>
</evidence>
<organism evidence="9 10">
    <name type="scientific">Pseudolycoriella hygida</name>
    <dbReference type="NCBI Taxonomy" id="35572"/>
    <lineage>
        <taxon>Eukaryota</taxon>
        <taxon>Metazoa</taxon>
        <taxon>Ecdysozoa</taxon>
        <taxon>Arthropoda</taxon>
        <taxon>Hexapoda</taxon>
        <taxon>Insecta</taxon>
        <taxon>Pterygota</taxon>
        <taxon>Neoptera</taxon>
        <taxon>Endopterygota</taxon>
        <taxon>Diptera</taxon>
        <taxon>Nematocera</taxon>
        <taxon>Sciaroidea</taxon>
        <taxon>Sciaridae</taxon>
        <taxon>Pseudolycoriella</taxon>
    </lineage>
</organism>
<evidence type="ECO:0000313" key="9">
    <source>
        <dbReference type="EMBL" id="KAJ6646490.1"/>
    </source>
</evidence>
<dbReference type="GO" id="GO:0016757">
    <property type="term" value="F:glycosyltransferase activity"/>
    <property type="evidence" value="ECO:0007669"/>
    <property type="project" value="UniProtKB-UniRule"/>
</dbReference>
<comment type="caution">
    <text evidence="9">The sequence shown here is derived from an EMBL/GenBank/DDBJ whole genome shotgun (WGS) entry which is preliminary data.</text>
</comment>
<feature type="transmembrane region" description="Helical" evidence="8">
    <location>
        <begin position="31"/>
        <end position="56"/>
    </location>
</feature>
<dbReference type="PANTHER" id="PTHR21461:SF40">
    <property type="entry name" value="GLYCOSYLTRANSFERASE FAMILY 92 PROTEIN"/>
    <property type="match status" value="1"/>
</dbReference>
<dbReference type="PANTHER" id="PTHR21461">
    <property type="entry name" value="GLYCOSYLTRANSFERASE FAMILY 92 PROTEIN"/>
    <property type="match status" value="1"/>
</dbReference>
<dbReference type="GO" id="GO:0005737">
    <property type="term" value="C:cytoplasm"/>
    <property type="evidence" value="ECO:0007669"/>
    <property type="project" value="TreeGrafter"/>
</dbReference>
<evidence type="ECO:0000256" key="3">
    <source>
        <dbReference type="ARBA" id="ARBA00022676"/>
    </source>
</evidence>
<keyword evidence="5 8" id="KW-0812">Transmembrane</keyword>
<dbReference type="AlphaFoldDB" id="A0A9Q0S7N7"/>
<keyword evidence="4 8" id="KW-0808">Transferase</keyword>
<gene>
    <name evidence="9" type="ORF">Bhyg_01701</name>
</gene>
<keyword evidence="10" id="KW-1185">Reference proteome</keyword>
<dbReference type="GO" id="GO:0016020">
    <property type="term" value="C:membrane"/>
    <property type="evidence" value="ECO:0007669"/>
    <property type="project" value="UniProtKB-SubCell"/>
</dbReference>
<proteinExistence type="inferred from homology"/>
<accession>A0A9Q0S7N7</accession>
<comment type="subcellular location">
    <subcellularLocation>
        <location evidence="1">Membrane</location>
        <topology evidence="1">Single-pass membrane protein</topology>
    </subcellularLocation>
</comment>
<evidence type="ECO:0000256" key="7">
    <source>
        <dbReference type="ARBA" id="ARBA00023136"/>
    </source>
</evidence>
<sequence>MEYPNKILMTGSSTGRTKRGKRSTWNEKKRAGMSFVIVIAFFAVFGLIILTEIFMIDGKGRPSSNGMHHGGYNRLGESAPDYEDVKEEYSIEEAIFLKNNRFIKDIKQSKNMQISLAIPVAPESLDSRNSIGAIPWGALMPPSIERTLPPYPTDVTPSDGSWKIVNGTRFKFFVFSAFYDRRGGKLIRVIGATKTRGPEKVWCRLWYPVGPNNSTYRSSSVMARVKIIRENWNLKYSACFVLCPIQAPGLEIPHSVSIVSKIRSPPGNVLLLRNTDQDSGLQNRTNINQIPEKIGVCVKPFHFNYDSALYLLEFLEMNSLLGVSHFTFYNHTLGPRAACVLKHYMEEGLASANNATQDGTVQHATISMLPWDLRMRSQKEIRTEGLFAALNDCLYRSMYRFQYVALIDLDEFIVPRHNDTLKDLLRWLSLKVNNRNTGAYSFQNAFFYLQFADDSLMYERNVSNPALRSALITQRKTRRRLKLHPQKQRSKYICKPEAVVEAGNHFVWEFIPGKGSLNVPADAAILHHYRVCEFGGDDCIKTPSTVDRTAHKYSRRLTDRVELMYNKLKTPCNLLNLPPVPTKAPATRKKVFKVKDLQKPMKTKNSETIDDIKATKSK</sequence>
<reference evidence="9" key="1">
    <citation type="submission" date="2022-07" db="EMBL/GenBank/DDBJ databases">
        <authorList>
            <person name="Trinca V."/>
            <person name="Uliana J.V.C."/>
            <person name="Torres T.T."/>
            <person name="Ward R.J."/>
            <person name="Monesi N."/>
        </authorList>
    </citation>
    <scope>NUCLEOTIDE SEQUENCE</scope>
    <source>
        <strain evidence="9">HSMRA1968</strain>
        <tissue evidence="9">Whole embryos</tissue>
    </source>
</reference>
<dbReference type="EMBL" id="WJQU01000001">
    <property type="protein sequence ID" value="KAJ6646490.1"/>
    <property type="molecule type" value="Genomic_DNA"/>
</dbReference>
<keyword evidence="3 8" id="KW-0328">Glycosyltransferase</keyword>
<dbReference type="EC" id="2.4.1.-" evidence="8"/>
<dbReference type="OrthoDB" id="2526284at2759"/>